<dbReference type="EMBL" id="AB910393">
    <property type="protein sequence ID" value="BAO58561.1"/>
    <property type="molecule type" value="Genomic_DNA"/>
</dbReference>
<dbReference type="KEGG" id="vg:19484882"/>
<organismHost>
    <name type="scientific">Pseudomonas aeruginosa</name>
    <dbReference type="NCBI Taxonomy" id="287"/>
</organismHost>
<keyword evidence="3" id="KW-1185">Reference proteome</keyword>
<evidence type="ECO:0000256" key="1">
    <source>
        <dbReference type="SAM" id="MobiDB-lite"/>
    </source>
</evidence>
<sequence length="2009" mass="220675">MNPITDEEARQSFLENAAAGAAGGGPVAAVSGTTTALASMPSRLDARAARAPDTIDPSLPVAQQAEQSLVRDALRSQQLELERQSLLNRTDLDDATRQELADTVLDLDPIAQERVAQLSDTMQSRDAALRELNRMQPEGVRASRRAPVAGFEQVDRILEGQEASHPAVRQYLDVLADRVRNGQTRLDARAARAPDTIDPSLPVAQQVEQSLVRDALRSQQLELERQSLLNRTDLDDATRQELADTVLDLDPIAQERVAQLSDTMQSRDAALRELNRMQPEGVRASRRAPVAGFEQVDRILEGQEASHPAVRQYLDVLADRVRNGQIDENTIDGALDVFGERAYSVLNALEPNEAAARAIRQDQQRRGDFDQFLLQSLRPEYRDTMRPQDLRQLSNALRVELTTGTGELQPFLERAFANPQQVLDGLDASLRGESPSRSTSEVSDAPQSAGALDDELDGGEFDQARTVESAAENWFGDTTGNRRIQTGGLGIPAPIARADTQRLQRAEEAARRANPDGSIERVPAERALRELGVDPADVAAELGLSPDALASSVLVRAVRPDATGAAQALRSVRQLRRSTVERLNQEPNNPSAGSYIAATTPEGTNVAVDLRRLVGAQVFGRRDAQALRDALSDGLGTLADAGYQFQLPDTAVVARYKDGSGEVAVTVADLRQGADQPRAGLPRDAIGLDSPTAEALQDLVQTYENPERTVQYARQADVERLIDEYAVQTLLGALQRRGGTATIPEAAARLLRAASPRGVALEGNTATLTSEPLPPAMDLGSLRTPGSPIDTLARTVADRGPMRESLRLLAQGAAQAQDPSVRDFWQRQLDRRPAPVDNTGTDEQLQRRNLEDFAAQQGMQELDPERMQAQTIEAATGQEGAAARNEPTPIGRRRPGPSPLDFGAHMNNVAASVQQRSWMNTTQTNVPGAWAAPMAAAMNGTPLKVAFALNRSEVLRSRDATNLMNAYTRRGFTISGTRLDVDQDTGPYSKSAYARILGPTGTDPVDVVITAGASTPAVMLARRIGVPVLDITVPAQAKIAGDLARAFDRATREDLHNRRESMNPAANREARRSLDTRQGVQRARDILGAGIDKQLSAQWADPAATERLLRLGRLSFIADDAFFEAGLAGRSVTYLSDNIDALEAYHQQYLSETSQQSARPQGASQMSQQQAKDLNDYITRVLPSDVMFSIEKLPGISGMFTEKLDPTRPDINGNPTMQRFIKVAVNAASPMSTAFHESMHALISVLRGQKQQSQFIKALDRAASNPVVLGKMRSLLANEPAALEQLSDPEERIAYMYELWASGMLDIQAQPQTWMSRFAGWIRGTLSILNNEQKAELYLQAFKDGKLRRPSAVNRVVMQSLSGPERALVSSRVADRVSTLTGKFLRTAHGRLKNYGNPALSKIADQFYARSDTQGQRAGYIQTVREVTNLFGTQLANIIKTMDEQQLADLSAALHRNVRPTDPTMAQKYDDTKSLLRRIFNYMKVSNVDVANVQDYFPQAWSREAIDADFDNFVDALVQVGQVRDDNGNWIDMTPDIASSVAETLTTTEGQLALSEDLAGYSPYMQAVNERKIRLKDRAAVAQYMDPDIVRVLTRYVTQAAKRGEYTKHFGRNGERLKDQLQEAKRYGLTDEQIERDVAPAIRALEGTLGSNIDPHLRSAMSGLITWQNLVVLPLSIFSSLIDPLGIVVRGGEVSDAWTAFKAGVRNIPQSLRRNGNKLDIQRFAEDVGTVEESFVLDLLGDMYGSNYMSDWARKTNNLLFKYNLMEGWNTAMRSAATVAAEKFIIRHAAGVNQHSTRYLDELGITAKDVQTDADGRLLFRAQDFIAQGMNPKDAIEKSRLVREAIGRWVDGAVLRPHAADRPAWASDPHWMLVWHLKQFTYSFQRTILDRATHELRNGNYAPMLTLAAYVPFMIAADFLKAMLQGAGDEPDWYKSQDAGDLIWRGVERAGLLGVRQFATDGIESPAFTLGPTFSYMLKAGEKTMDGDVTGAALSALPGNALWKDWIDR</sequence>
<name>X5I2P0_BPKP2</name>
<evidence type="ECO:0000313" key="3">
    <source>
        <dbReference type="Proteomes" id="UP000204527"/>
    </source>
</evidence>
<feature type="compositionally biased region" description="Polar residues" evidence="1">
    <location>
        <begin position="435"/>
        <end position="446"/>
    </location>
</feature>
<accession>X5I2P0</accession>
<organism evidence="2 3">
    <name type="scientific">Pseudomonas phage KPP25</name>
    <name type="common">Bacteriophage KPP25</name>
    <dbReference type="NCBI Taxonomy" id="1462608"/>
    <lineage>
        <taxon>Viruses</taxon>
        <taxon>Duplodnaviria</taxon>
        <taxon>Heunggongvirae</taxon>
        <taxon>Uroviricota</taxon>
        <taxon>Caudoviricetes</taxon>
        <taxon>Kochitakasuvirus</taxon>
        <taxon>Kochitakasuvirus KPP25</taxon>
    </lineage>
</organism>
<feature type="region of interest" description="Disordered" evidence="1">
    <location>
        <begin position="428"/>
        <end position="457"/>
    </location>
</feature>
<evidence type="ECO:0000313" key="2">
    <source>
        <dbReference type="EMBL" id="BAO58561.1"/>
    </source>
</evidence>
<reference evidence="2 3" key="1">
    <citation type="journal article" date="2014" name="Virus Res.">
        <title>Characterization of a novel Pseudomonas aeruginosa bacteriophage, KPP25, of the family Podoviridae.</title>
        <authorList>
            <person name="Miyata R."/>
            <person name="Yamaguchi K."/>
            <person name="Uchiyama J."/>
            <person name="Shigehisa R."/>
            <person name="Takemura-Uchiyama I."/>
            <person name="Kato S."/>
            <person name="Ujihara T."/>
            <person name="Sakaguchi Y."/>
            <person name="Daibata M."/>
            <person name="Matsuzaki S."/>
        </authorList>
    </citation>
    <scope>NUCLEOTIDE SEQUENCE [LARGE SCALE GENOMIC DNA]</scope>
</reference>
<dbReference type="RefSeq" id="YP_009030533.1">
    <property type="nucleotide sequence ID" value="NC_024123.1"/>
</dbReference>
<protein>
    <submittedName>
        <fullName evidence="2">Structural protein</fullName>
    </submittedName>
</protein>
<proteinExistence type="predicted"/>
<dbReference type="GeneID" id="19484882"/>
<feature type="region of interest" description="Disordered" evidence="1">
    <location>
        <begin position="875"/>
        <end position="896"/>
    </location>
</feature>
<dbReference type="Proteomes" id="UP000204527">
    <property type="component" value="Segment"/>
</dbReference>
<feature type="region of interest" description="Disordered" evidence="1">
    <location>
        <begin position="470"/>
        <end position="492"/>
    </location>
</feature>
<feature type="region of interest" description="Disordered" evidence="1">
    <location>
        <begin position="1055"/>
        <end position="1077"/>
    </location>
</feature>